<comment type="caution">
    <text evidence="2">The sequence shown here is derived from an EMBL/GenBank/DDBJ whole genome shotgun (WGS) entry which is preliminary data.</text>
</comment>
<accession>A0A8J5UYR2</accession>
<evidence type="ECO:0000313" key="2">
    <source>
        <dbReference type="EMBL" id="KAG8042270.1"/>
    </source>
</evidence>
<proteinExistence type="predicted"/>
<dbReference type="AlphaFoldDB" id="A0A8J5UYR2"/>
<dbReference type="EMBL" id="JAAOIC020000002">
    <property type="protein sequence ID" value="KAG8042270.1"/>
    <property type="molecule type" value="Genomic_DNA"/>
</dbReference>
<organism evidence="2 3">
    <name type="scientific">Cotesia typhae</name>
    <dbReference type="NCBI Taxonomy" id="2053667"/>
    <lineage>
        <taxon>Eukaryota</taxon>
        <taxon>Metazoa</taxon>
        <taxon>Ecdysozoa</taxon>
        <taxon>Arthropoda</taxon>
        <taxon>Hexapoda</taxon>
        <taxon>Insecta</taxon>
        <taxon>Pterygota</taxon>
        <taxon>Neoptera</taxon>
        <taxon>Endopterygota</taxon>
        <taxon>Hymenoptera</taxon>
        <taxon>Apocrita</taxon>
        <taxon>Ichneumonoidea</taxon>
        <taxon>Braconidae</taxon>
        <taxon>Microgastrinae</taxon>
        <taxon>Cotesia</taxon>
    </lineage>
</organism>
<dbReference type="Proteomes" id="UP000729913">
    <property type="component" value="Unassembled WGS sequence"/>
</dbReference>
<sequence length="200" mass="23242">MNFVDYSNGELDSPGVNDYVDNDNLIKMNSNPIESSNLMEFYSPLRNHVNWHLRKSNSDESIKTPNYRSLNSYHKNRNSPRKIIIHPLIPNINAYLQKYKINLLTHHRPSSKDRQSIKIRPHKFFSLRPPMKDGVNKGRTYTYSYSDGHGKNLNINVYHRNNLTKSTASKDNDDSKFQNGSNEDIRDSNDHTDTSESLED</sequence>
<feature type="region of interest" description="Disordered" evidence="1">
    <location>
        <begin position="165"/>
        <end position="200"/>
    </location>
</feature>
<name>A0A8J5UYR2_9HYME</name>
<protein>
    <submittedName>
        <fullName evidence="2">Uncharacterized protein</fullName>
    </submittedName>
</protein>
<evidence type="ECO:0000313" key="3">
    <source>
        <dbReference type="Proteomes" id="UP000729913"/>
    </source>
</evidence>
<reference evidence="2" key="1">
    <citation type="submission" date="2020-03" db="EMBL/GenBank/DDBJ databases">
        <authorList>
            <person name="Chebbi M.A."/>
            <person name="Drezen J.M."/>
        </authorList>
    </citation>
    <scope>NUCLEOTIDE SEQUENCE</scope>
    <source>
        <tissue evidence="2">Whole body</tissue>
    </source>
</reference>
<gene>
    <name evidence="2" type="ORF">G9C98_004904</name>
</gene>
<evidence type="ECO:0000256" key="1">
    <source>
        <dbReference type="SAM" id="MobiDB-lite"/>
    </source>
</evidence>
<keyword evidence="3" id="KW-1185">Reference proteome</keyword>
<feature type="compositionally biased region" description="Basic and acidic residues" evidence="1">
    <location>
        <begin position="183"/>
        <end position="194"/>
    </location>
</feature>
<reference evidence="2" key="2">
    <citation type="submission" date="2021-04" db="EMBL/GenBank/DDBJ databases">
        <title>Genome-wide patterns of bracovirus chromosomal integration into multiple host tissues during parasitism.</title>
        <authorList>
            <person name="Chebbi M.A.C."/>
        </authorList>
    </citation>
    <scope>NUCLEOTIDE SEQUENCE</scope>
    <source>
        <tissue evidence="2">Whole body</tissue>
    </source>
</reference>
<dbReference type="OrthoDB" id="10298592at2759"/>